<gene>
    <name evidence="8" type="primary">LOC114648668</name>
</gene>
<dbReference type="InterPro" id="IPR027417">
    <property type="entry name" value="P-loop_NTPase"/>
</dbReference>
<dbReference type="EC" id="2.8.2.-" evidence="6"/>
<reference evidence="8" key="2">
    <citation type="submission" date="2025-08" db="UniProtKB">
        <authorList>
            <consortium name="Ensembl"/>
        </authorList>
    </citation>
    <scope>IDENTIFICATION</scope>
</reference>
<dbReference type="FunFam" id="3.40.50.300:FF:000433">
    <property type="entry name" value="Estrogen sulfotransferase"/>
    <property type="match status" value="1"/>
</dbReference>
<dbReference type="GO" id="GO:0006805">
    <property type="term" value="P:xenobiotic metabolic process"/>
    <property type="evidence" value="ECO:0007669"/>
    <property type="project" value="UniProtKB-ARBA"/>
</dbReference>
<dbReference type="GO" id="GO:0005737">
    <property type="term" value="C:cytoplasm"/>
    <property type="evidence" value="ECO:0007669"/>
    <property type="project" value="UniProtKB-SubCell"/>
</dbReference>
<dbReference type="Proteomes" id="UP000694620">
    <property type="component" value="Chromosome 3"/>
</dbReference>
<keyword evidence="9" id="KW-1185">Reference proteome</keyword>
<evidence type="ECO:0000256" key="4">
    <source>
        <dbReference type="ARBA" id="ARBA00022679"/>
    </source>
</evidence>
<dbReference type="GO" id="GO:0006584">
    <property type="term" value="P:catecholamine metabolic process"/>
    <property type="evidence" value="ECO:0007669"/>
    <property type="project" value="UniProtKB-KW"/>
</dbReference>
<proteinExistence type="inferred from homology"/>
<sequence length="342" mass="40397">MFLLLLVSQTSCGSYYLVICNHRGSLCSCVDFIHSPCVWILHFSFCRLTGTMSEPEKKHLPLFQYKGFNLITGIHNAEELDKLYDTEIYDSDIFIVTYPKSGTIWMQQIMSLIETKGVLNATFNMNTADRIPWVEADKTIQKFASLSPPRIHVCHLPWNLTPKELRQKKGKIIYVSRNPKDVLVSFYHFHKFSNIFETPKDFNTFLEKFLNGNVFCSSWFNHIKGWYTHKDDFNILFLSYEEMIQDLRSSVKKMCTFLDRKLSDEEIDNVVEHSQFHTMKNNSFANYRQVCPEIFDYDKGSFMRKGIVGDWKKHLTVEQNEKFDEVFQEKMQDVPIKFIWRN</sequence>
<comment type="subcellular location">
    <subcellularLocation>
        <location evidence="1">Cytoplasm</location>
    </subcellularLocation>
</comment>
<dbReference type="GeneTree" id="ENSGT00940000156772"/>
<name>A0A8C4RPY7_ERPCA</name>
<evidence type="ECO:0000313" key="9">
    <source>
        <dbReference type="Proteomes" id="UP000694620"/>
    </source>
</evidence>
<reference evidence="8" key="1">
    <citation type="submission" date="2021-06" db="EMBL/GenBank/DDBJ databases">
        <authorList>
            <consortium name="Wellcome Sanger Institute Data Sharing"/>
        </authorList>
    </citation>
    <scope>NUCLEOTIDE SEQUENCE [LARGE SCALE GENOMIC DNA]</scope>
</reference>
<protein>
    <recommendedName>
        <fullName evidence="6">Sulfotransferase</fullName>
        <ecNumber evidence="6">2.8.2.-</ecNumber>
    </recommendedName>
</protein>
<evidence type="ECO:0000256" key="5">
    <source>
        <dbReference type="ARBA" id="ARBA00022939"/>
    </source>
</evidence>
<evidence type="ECO:0000256" key="2">
    <source>
        <dbReference type="ARBA" id="ARBA00005771"/>
    </source>
</evidence>
<reference evidence="8" key="3">
    <citation type="submission" date="2025-09" db="UniProtKB">
        <authorList>
            <consortium name="Ensembl"/>
        </authorList>
    </citation>
    <scope>IDENTIFICATION</scope>
</reference>
<evidence type="ECO:0000256" key="3">
    <source>
        <dbReference type="ARBA" id="ARBA00022490"/>
    </source>
</evidence>
<dbReference type="InterPro" id="IPR000863">
    <property type="entry name" value="Sulfotransferase_dom"/>
</dbReference>
<dbReference type="SUPFAM" id="SSF52540">
    <property type="entry name" value="P-loop containing nucleoside triphosphate hydrolases"/>
    <property type="match status" value="1"/>
</dbReference>
<dbReference type="AlphaFoldDB" id="A0A8C4RPY7"/>
<dbReference type="Ensembl" id="ENSECRT00000005251.1">
    <property type="protein sequence ID" value="ENSECRP00000005167.1"/>
    <property type="gene ID" value="ENSECRG00000003481.1"/>
</dbReference>
<keyword evidence="4 6" id="KW-0808">Transferase</keyword>
<evidence type="ECO:0000256" key="1">
    <source>
        <dbReference type="ARBA" id="ARBA00004496"/>
    </source>
</evidence>
<keyword evidence="3" id="KW-0963">Cytoplasm</keyword>
<evidence type="ECO:0000256" key="6">
    <source>
        <dbReference type="RuleBase" id="RU361155"/>
    </source>
</evidence>
<keyword evidence="5" id="KW-0128">Catecholamine metabolism</keyword>
<dbReference type="Pfam" id="PF00685">
    <property type="entry name" value="Sulfotransfer_1"/>
    <property type="match status" value="1"/>
</dbReference>
<evidence type="ECO:0000313" key="8">
    <source>
        <dbReference type="Ensembl" id="ENSECRP00000005167.1"/>
    </source>
</evidence>
<dbReference type="PANTHER" id="PTHR11783">
    <property type="entry name" value="SULFOTRANSFERASE SULT"/>
    <property type="match status" value="1"/>
</dbReference>
<dbReference type="Gene3D" id="3.40.50.300">
    <property type="entry name" value="P-loop containing nucleotide triphosphate hydrolases"/>
    <property type="match status" value="1"/>
</dbReference>
<comment type="similarity">
    <text evidence="2 6">Belongs to the sulfotransferase 1 family.</text>
</comment>
<accession>A0A8C4RPY7</accession>
<organism evidence="8 9">
    <name type="scientific">Erpetoichthys calabaricus</name>
    <name type="common">Rope fish</name>
    <name type="synonym">Calamoichthys calabaricus</name>
    <dbReference type="NCBI Taxonomy" id="27687"/>
    <lineage>
        <taxon>Eukaryota</taxon>
        <taxon>Metazoa</taxon>
        <taxon>Chordata</taxon>
        <taxon>Craniata</taxon>
        <taxon>Vertebrata</taxon>
        <taxon>Euteleostomi</taxon>
        <taxon>Actinopterygii</taxon>
        <taxon>Polypteriformes</taxon>
        <taxon>Polypteridae</taxon>
        <taxon>Erpetoichthys</taxon>
    </lineage>
</organism>
<dbReference type="GO" id="GO:0008146">
    <property type="term" value="F:sulfotransferase activity"/>
    <property type="evidence" value="ECO:0007669"/>
    <property type="project" value="InterPro"/>
</dbReference>
<evidence type="ECO:0000259" key="7">
    <source>
        <dbReference type="Pfam" id="PF00685"/>
    </source>
</evidence>
<feature type="domain" description="Sulfotransferase" evidence="7">
    <location>
        <begin position="90"/>
        <end position="334"/>
    </location>
</feature>